<dbReference type="Proteomes" id="UP000525298">
    <property type="component" value="Unassembled WGS sequence"/>
</dbReference>
<dbReference type="CDD" id="cd18774">
    <property type="entry name" value="PDC2_HK_sensor"/>
    <property type="match status" value="1"/>
</dbReference>
<dbReference type="GO" id="GO:0016301">
    <property type="term" value="F:kinase activity"/>
    <property type="evidence" value="ECO:0007669"/>
    <property type="project" value="UniProtKB-KW"/>
</dbReference>
<dbReference type="SMART" id="SM01049">
    <property type="entry name" value="Cache_2"/>
    <property type="match status" value="1"/>
</dbReference>
<keyword evidence="5" id="KW-0472">Membrane</keyword>
<keyword evidence="4" id="KW-1133">Transmembrane helix</keyword>
<dbReference type="AlphaFoldDB" id="A0A7W0CBK9"/>
<gene>
    <name evidence="8" type="ORF">HNR65_003076</name>
</gene>
<evidence type="ECO:0000256" key="5">
    <source>
        <dbReference type="ARBA" id="ARBA00023136"/>
    </source>
</evidence>
<keyword evidence="9" id="KW-1185">Reference proteome</keyword>
<proteinExistence type="predicted"/>
<sequence>MTRRAYYLAAILIAVLLAFPAAAAESATKEECVEMCREAAALINSQGAEAGIEKISDQRGPFVWKDSYVFLMDLDGKMLAHPFKPELTKKDHVLLITDPTDKALFVHFVNLARSRGEGWVEYMWPKPGKSTPHKKITYIYRVPDTDMFVGAGVYVSGMMY</sequence>
<keyword evidence="2" id="KW-1003">Cell membrane</keyword>
<evidence type="ECO:0000313" key="8">
    <source>
        <dbReference type="EMBL" id="MBA2882721.1"/>
    </source>
</evidence>
<feature type="signal peptide" evidence="6">
    <location>
        <begin position="1"/>
        <end position="23"/>
    </location>
</feature>
<dbReference type="RefSeq" id="WP_181552346.1">
    <property type="nucleotide sequence ID" value="NZ_JACDUS010000012.1"/>
</dbReference>
<keyword evidence="3" id="KW-0812">Transmembrane</keyword>
<accession>A0A7W0CBK9</accession>
<feature type="chain" id="PRO_5030617908" evidence="6">
    <location>
        <begin position="24"/>
        <end position="160"/>
    </location>
</feature>
<keyword evidence="8" id="KW-0808">Transferase</keyword>
<dbReference type="GO" id="GO:0005886">
    <property type="term" value="C:plasma membrane"/>
    <property type="evidence" value="ECO:0007669"/>
    <property type="project" value="UniProtKB-SubCell"/>
</dbReference>
<evidence type="ECO:0000313" key="9">
    <source>
        <dbReference type="Proteomes" id="UP000525298"/>
    </source>
</evidence>
<evidence type="ECO:0000256" key="6">
    <source>
        <dbReference type="SAM" id="SignalP"/>
    </source>
</evidence>
<dbReference type="Gene3D" id="3.30.450.20">
    <property type="entry name" value="PAS domain"/>
    <property type="match status" value="1"/>
</dbReference>
<reference evidence="8 9" key="1">
    <citation type="submission" date="2020-07" db="EMBL/GenBank/DDBJ databases">
        <title>Genomic Encyclopedia of Type Strains, Phase IV (KMG-IV): sequencing the most valuable type-strain genomes for metagenomic binning, comparative biology and taxonomic classification.</title>
        <authorList>
            <person name="Goeker M."/>
        </authorList>
    </citation>
    <scope>NUCLEOTIDE SEQUENCE [LARGE SCALE GENOMIC DNA]</scope>
    <source>
        <strain evidence="8 9">DSM 17721</strain>
    </source>
</reference>
<evidence type="ECO:0000259" key="7">
    <source>
        <dbReference type="SMART" id="SM01049"/>
    </source>
</evidence>
<dbReference type="EMBL" id="JACDUS010000012">
    <property type="protein sequence ID" value="MBA2882721.1"/>
    <property type="molecule type" value="Genomic_DNA"/>
</dbReference>
<protein>
    <submittedName>
        <fullName evidence="8">Signal transduction histidine kinase</fullName>
    </submittedName>
</protein>
<dbReference type="Pfam" id="PF08269">
    <property type="entry name" value="dCache_2"/>
    <property type="match status" value="1"/>
</dbReference>
<name>A0A7W0CBK9_9BACT</name>
<dbReference type="InterPro" id="IPR004010">
    <property type="entry name" value="Double_Cache_2"/>
</dbReference>
<evidence type="ECO:0000256" key="2">
    <source>
        <dbReference type="ARBA" id="ARBA00022475"/>
    </source>
</evidence>
<keyword evidence="8" id="KW-0418">Kinase</keyword>
<evidence type="ECO:0000256" key="1">
    <source>
        <dbReference type="ARBA" id="ARBA00004651"/>
    </source>
</evidence>
<organism evidence="8 9">
    <name type="scientific">Desulfosalsimonas propionicica</name>
    <dbReference type="NCBI Taxonomy" id="332175"/>
    <lineage>
        <taxon>Bacteria</taxon>
        <taxon>Pseudomonadati</taxon>
        <taxon>Thermodesulfobacteriota</taxon>
        <taxon>Desulfobacteria</taxon>
        <taxon>Desulfobacterales</taxon>
        <taxon>Desulfosalsimonadaceae</taxon>
        <taxon>Desulfosalsimonas</taxon>
    </lineage>
</organism>
<keyword evidence="6" id="KW-0732">Signal</keyword>
<comment type="subcellular location">
    <subcellularLocation>
        <location evidence="1">Cell membrane</location>
        <topology evidence="1">Multi-pass membrane protein</topology>
    </subcellularLocation>
</comment>
<evidence type="ECO:0000256" key="3">
    <source>
        <dbReference type="ARBA" id="ARBA00022692"/>
    </source>
</evidence>
<comment type="caution">
    <text evidence="8">The sequence shown here is derived from an EMBL/GenBank/DDBJ whole genome shotgun (WGS) entry which is preliminary data.</text>
</comment>
<feature type="domain" description="Single Cache" evidence="7">
    <location>
        <begin position="21"/>
        <end position="106"/>
    </location>
</feature>
<evidence type="ECO:0000256" key="4">
    <source>
        <dbReference type="ARBA" id="ARBA00022989"/>
    </source>
</evidence>
<dbReference type="InterPro" id="IPR033480">
    <property type="entry name" value="sCache_2"/>
</dbReference>